<dbReference type="Proteomes" id="UP000494161">
    <property type="component" value="Unassembled WGS sequence"/>
</dbReference>
<evidence type="ECO:0000259" key="2">
    <source>
        <dbReference type="Pfam" id="PF00082"/>
    </source>
</evidence>
<evidence type="ECO:0000256" key="1">
    <source>
        <dbReference type="SAM" id="MobiDB-lite"/>
    </source>
</evidence>
<dbReference type="SUPFAM" id="SSF52743">
    <property type="entry name" value="Subtilisin-like"/>
    <property type="match status" value="1"/>
</dbReference>
<comment type="caution">
    <text evidence="3">The sequence shown here is derived from an EMBL/GenBank/DDBJ whole genome shotgun (WGS) entry which is preliminary data.</text>
</comment>
<dbReference type="InterPro" id="IPR036852">
    <property type="entry name" value="Peptidase_S8/S53_dom_sf"/>
</dbReference>
<organism evidence="3 4">
    <name type="scientific">Achromobacter ruhlandii</name>
    <dbReference type="NCBI Taxonomy" id="72557"/>
    <lineage>
        <taxon>Bacteria</taxon>
        <taxon>Pseudomonadati</taxon>
        <taxon>Pseudomonadota</taxon>
        <taxon>Betaproteobacteria</taxon>
        <taxon>Burkholderiales</taxon>
        <taxon>Alcaligenaceae</taxon>
        <taxon>Achromobacter</taxon>
    </lineage>
</organism>
<dbReference type="CDD" id="cd04847">
    <property type="entry name" value="Peptidases_S8_Subtilisin_like_2"/>
    <property type="match status" value="1"/>
</dbReference>
<dbReference type="Pfam" id="PF00082">
    <property type="entry name" value="Peptidase_S8"/>
    <property type="match status" value="1"/>
</dbReference>
<dbReference type="InterPro" id="IPR000209">
    <property type="entry name" value="Peptidase_S8/S53_dom"/>
</dbReference>
<accession>A0ABM8M4U6</accession>
<evidence type="ECO:0000313" key="3">
    <source>
        <dbReference type="EMBL" id="CAB3958800.1"/>
    </source>
</evidence>
<feature type="domain" description="Peptidase S8/S53" evidence="2">
    <location>
        <begin position="280"/>
        <end position="622"/>
    </location>
</feature>
<proteinExistence type="predicted"/>
<dbReference type="EMBL" id="CADILJ010000108">
    <property type="protein sequence ID" value="CAB3958800.1"/>
    <property type="molecule type" value="Genomic_DNA"/>
</dbReference>
<reference evidence="3 4" key="1">
    <citation type="submission" date="2020-04" db="EMBL/GenBank/DDBJ databases">
        <authorList>
            <person name="De Canck E."/>
        </authorList>
    </citation>
    <scope>NUCLEOTIDE SEQUENCE [LARGE SCALE GENOMIC DNA]</scope>
    <source>
        <strain evidence="3 4">LMG 7053</strain>
    </source>
</reference>
<dbReference type="InterPro" id="IPR034074">
    <property type="entry name" value="Y4bN_pept_dom"/>
</dbReference>
<keyword evidence="4" id="KW-1185">Reference proteome</keyword>
<gene>
    <name evidence="3" type="ORF">LMG7053_05737</name>
</gene>
<protein>
    <recommendedName>
        <fullName evidence="2">Peptidase S8/S53 domain-containing protein</fullName>
    </recommendedName>
</protein>
<sequence>MPDPILPHLRVDGFSEAFDFKSPSSAPRRPAAPRDRAAHGRKLIRQLQNLERTIPNTQAERAAAGLEGQSGITVALEIQPIGALDFQSVEWKRDGIEVLNVQQEAEAETVILHIPDGKLTALVQRIQAYLNVDTSRGKPKHMALVNAIEQIRNAVFDDLWTDLAPPPEGGDSLWFQVWLRATREHAKDVVERFREAAAKLEIEVESGHVSFPGRVVVAVRATRDSIQKAAVLLDMVAEIRGVSPTAEFFLSELAPHQQEAWIHDLVKRSNPLEGIEQNRVTLLDTGVNAGHPLLRVGLPRANMHAYDPAWLVDDRDGHGTEMAGLCLYGNLVPTLAHGDPVDISHHLESVKILPDDGDNAPHLYGHIISQATSRVEVSAPAARRVFVMMTTSIGDIGGEPSEWSATIDQLAFGRPAIEVGVGADKDEDKRTQRLYVLAGGNVQWSEWHHYPDVNHVRTAEDPSQAWNALTVGATTNLIDVDAQKHPGLRVIAPLGGLAPATRTSVLWKPKWPFKPDVLAEGGNGTVDAGNNVTVGPESLRQLTTAADMRRGPLCETGDTSAATAEVARLCARLAWQYPDYWPETIRALAVQGARHTTQMRSMLPVQPSQLAKRNFLRTFGHGLINEQLSLSSDVNRPTMVIQQEIQPLQREDGNIKFGQVVFHELPWPAEELLPLAESEISLRITLSYFVEPNPSKRGWQSKFRYQSYGLRFALKGATETDQEFAERVNALERDEDDEESHGDPDRAGWSYGHQLRTKGSLHSDVWTGSAAELAAKGTIAVFPVGGWWKDWKDARQWNTSVRYSLVLTLEAPEDIGVDLYTPIKNQIEVVQEIVIPR</sequence>
<name>A0ABM8M4U6_9BURK</name>
<evidence type="ECO:0000313" key="4">
    <source>
        <dbReference type="Proteomes" id="UP000494161"/>
    </source>
</evidence>
<dbReference type="Gene3D" id="3.40.50.200">
    <property type="entry name" value="Peptidase S8/S53 domain"/>
    <property type="match status" value="1"/>
</dbReference>
<feature type="region of interest" description="Disordered" evidence="1">
    <location>
        <begin position="731"/>
        <end position="750"/>
    </location>
</feature>